<keyword evidence="12" id="KW-0540">Nuclease</keyword>
<evidence type="ECO:0000259" key="11">
    <source>
        <dbReference type="SMART" id="SM00986"/>
    </source>
</evidence>
<evidence type="ECO:0000256" key="3">
    <source>
        <dbReference type="ARBA" id="ARBA00022763"/>
    </source>
</evidence>
<keyword evidence="9" id="KW-0234">DNA repair</keyword>
<dbReference type="EMBL" id="MT142852">
    <property type="protein sequence ID" value="QJA89531.1"/>
    <property type="molecule type" value="Genomic_DNA"/>
</dbReference>
<dbReference type="InterPro" id="IPR036895">
    <property type="entry name" value="Uracil-DNA_glycosylase-like_sf"/>
</dbReference>
<dbReference type="Pfam" id="PF03161">
    <property type="entry name" value="LAGLIDADG_2"/>
    <property type="match status" value="1"/>
</dbReference>
<dbReference type="PROSITE" id="PS50817">
    <property type="entry name" value="INTEIN_N_TER"/>
    <property type="match status" value="1"/>
</dbReference>
<dbReference type="InterPro" id="IPR036844">
    <property type="entry name" value="Hint_dom_sf"/>
</dbReference>
<evidence type="ECO:0000313" key="12">
    <source>
        <dbReference type="EMBL" id="QJA89531.1"/>
    </source>
</evidence>
<organism evidence="12">
    <name type="scientific">viral metagenome</name>
    <dbReference type="NCBI Taxonomy" id="1070528"/>
    <lineage>
        <taxon>unclassified sequences</taxon>
        <taxon>metagenomes</taxon>
        <taxon>organismal metagenomes</taxon>
    </lineage>
</organism>
<evidence type="ECO:0000259" key="10">
    <source>
        <dbReference type="SMART" id="SM00306"/>
    </source>
</evidence>
<dbReference type="GO" id="GO:0046872">
    <property type="term" value="F:metal ion binding"/>
    <property type="evidence" value="ECO:0007669"/>
    <property type="project" value="UniProtKB-KW"/>
</dbReference>
<name>A0A6M3L7V3_9ZZZZ</name>
<evidence type="ECO:0000256" key="1">
    <source>
        <dbReference type="ARBA" id="ARBA00022485"/>
    </source>
</evidence>
<dbReference type="InterPro" id="IPR003587">
    <property type="entry name" value="Hint_dom_N"/>
</dbReference>
<dbReference type="PANTHER" id="PTHR33693:SF1">
    <property type="entry name" value="TYPE-4 URACIL-DNA GLYCOSYLASE"/>
    <property type="match status" value="1"/>
</dbReference>
<dbReference type="Gene3D" id="3.40.470.10">
    <property type="entry name" value="Uracil-DNA glycosylase-like domain"/>
    <property type="match status" value="2"/>
</dbReference>
<dbReference type="InterPro" id="IPR030934">
    <property type="entry name" value="Intein_C"/>
</dbReference>
<dbReference type="GO" id="GO:0016539">
    <property type="term" value="P:intein-mediated protein splicing"/>
    <property type="evidence" value="ECO:0007669"/>
    <property type="project" value="InterPro"/>
</dbReference>
<dbReference type="InterPro" id="IPR004860">
    <property type="entry name" value="LAGLIDADG_dom"/>
</dbReference>
<dbReference type="NCBIfam" id="TIGR01443">
    <property type="entry name" value="intein_Cterm"/>
    <property type="match status" value="1"/>
</dbReference>
<dbReference type="SMART" id="SM00986">
    <property type="entry name" value="UDG"/>
    <property type="match status" value="1"/>
</dbReference>
<dbReference type="InterPro" id="IPR006141">
    <property type="entry name" value="Intein_N"/>
</dbReference>
<keyword evidence="3" id="KW-0227">DNA damage</keyword>
<evidence type="ECO:0000256" key="6">
    <source>
        <dbReference type="ARBA" id="ARBA00023000"/>
    </source>
</evidence>
<reference evidence="12" key="1">
    <citation type="submission" date="2020-03" db="EMBL/GenBank/DDBJ databases">
        <title>The deep terrestrial virosphere.</title>
        <authorList>
            <person name="Holmfeldt K."/>
            <person name="Nilsson E."/>
            <person name="Simone D."/>
            <person name="Lopez-Fernandez M."/>
            <person name="Wu X."/>
            <person name="de Brujin I."/>
            <person name="Lundin D."/>
            <person name="Andersson A."/>
            <person name="Bertilsson S."/>
            <person name="Dopson M."/>
        </authorList>
    </citation>
    <scope>NUCLEOTIDE SEQUENCE</scope>
    <source>
        <strain evidence="12">MM415B02532</strain>
    </source>
</reference>
<dbReference type="SUPFAM" id="SSF51294">
    <property type="entry name" value="Hedgehog/intein (Hint) domain"/>
    <property type="match status" value="1"/>
</dbReference>
<dbReference type="Pfam" id="PF03167">
    <property type="entry name" value="UDG"/>
    <property type="match status" value="1"/>
</dbReference>
<feature type="domain" description="Hint" evidence="10">
    <location>
        <begin position="55"/>
        <end position="157"/>
    </location>
</feature>
<keyword evidence="8" id="KW-0411">Iron-sulfur</keyword>
<keyword evidence="12" id="KW-0255">Endonuclease</keyword>
<keyword evidence="2" id="KW-0479">Metal-binding</keyword>
<dbReference type="PROSITE" id="PS50818">
    <property type="entry name" value="INTEIN_C_TER"/>
    <property type="match status" value="1"/>
</dbReference>
<accession>A0A6M3L7V3</accession>
<dbReference type="SMART" id="SM00987">
    <property type="entry name" value="UreE_C"/>
    <property type="match status" value="1"/>
</dbReference>
<dbReference type="SUPFAM" id="SSF52141">
    <property type="entry name" value="Uracil-DNA glycosylase-like"/>
    <property type="match status" value="2"/>
</dbReference>
<evidence type="ECO:0000256" key="4">
    <source>
        <dbReference type="ARBA" id="ARBA00022801"/>
    </source>
</evidence>
<evidence type="ECO:0000256" key="7">
    <source>
        <dbReference type="ARBA" id="ARBA00023004"/>
    </source>
</evidence>
<dbReference type="GO" id="GO:0051539">
    <property type="term" value="F:4 iron, 4 sulfur cluster binding"/>
    <property type="evidence" value="ECO:0007669"/>
    <property type="project" value="UniProtKB-KW"/>
</dbReference>
<dbReference type="InterPro" id="IPR027434">
    <property type="entry name" value="Homing_endonucl"/>
</dbReference>
<dbReference type="AlphaFoldDB" id="A0A6M3L7V3"/>
<proteinExistence type="predicted"/>
<evidence type="ECO:0000256" key="5">
    <source>
        <dbReference type="ARBA" id="ARBA00022813"/>
    </source>
</evidence>
<keyword evidence="4" id="KW-0378">Hydrolase</keyword>
<evidence type="ECO:0000256" key="2">
    <source>
        <dbReference type="ARBA" id="ARBA00022723"/>
    </source>
</evidence>
<dbReference type="GO" id="GO:0097506">
    <property type="term" value="F:deaminated base DNA N-glycosylase activity"/>
    <property type="evidence" value="ECO:0007669"/>
    <property type="project" value="UniProtKB-ARBA"/>
</dbReference>
<dbReference type="CDD" id="cd00081">
    <property type="entry name" value="Hint"/>
    <property type="match status" value="1"/>
</dbReference>
<gene>
    <name evidence="12" type="ORF">MM415B02532_0003</name>
</gene>
<keyword evidence="6" id="KW-0651">Protein splicing</keyword>
<dbReference type="GO" id="GO:0004519">
    <property type="term" value="F:endonuclease activity"/>
    <property type="evidence" value="ECO:0007669"/>
    <property type="project" value="UniProtKB-KW"/>
</dbReference>
<evidence type="ECO:0000256" key="9">
    <source>
        <dbReference type="ARBA" id="ARBA00023204"/>
    </source>
</evidence>
<sequence>MGIGEGKRYFVLGEAPGAQEDKAGIPFIGAAGKRLNQLLELAEIDLSQCYITNVCKCADGQTQVYLEDGKRIRLDHLVKYKKEVKVRGLSHSGKRVIGWYKTPLAGRKMFKISYKDARKVGKYQSNVKVTEDHLILTSRGYVPALELTEGDLIATGTLAPDRVGEQVIAGSLLGDAYIGRASLEETHGIKQKDYTEWKARILAPLGVNGTHIYNVNDGTGKRHDTIRFWTTSSPYFRSLREKWYPLGKKKVPWDLKLTPISLAVWFMDDGSLSTKKILAEIAVHGFDSYSQERLQRKLAEIGLTSSLRRGRLFFNRENTNMLLFLIAPYVPNCMSYKLRGQQFPAGDSLRGGTEMFYSPARKETWEPKSPWVYCIDVEDDHCFSTPGGVLHNCLPPKVSGKRRAPRKAERLSCYGWLQREFSIIKPKYVIALGATPLSLFSDYSISQVHGTMMQAEIEIADAV</sequence>
<dbReference type="InterPro" id="IPR005122">
    <property type="entry name" value="Uracil-DNA_glycosylase-like"/>
</dbReference>
<dbReference type="InterPro" id="IPR051536">
    <property type="entry name" value="UDG_Type-4/5"/>
</dbReference>
<dbReference type="GO" id="GO:0006281">
    <property type="term" value="P:DNA repair"/>
    <property type="evidence" value="ECO:0007669"/>
    <property type="project" value="UniProtKB-KW"/>
</dbReference>
<keyword evidence="7" id="KW-0408">Iron</keyword>
<protein>
    <submittedName>
        <fullName evidence="12">Putative homing endonuclease</fullName>
    </submittedName>
</protein>
<dbReference type="SUPFAM" id="SSF55608">
    <property type="entry name" value="Homing endonucleases"/>
    <property type="match status" value="1"/>
</dbReference>
<keyword evidence="1" id="KW-0004">4Fe-4S</keyword>
<evidence type="ECO:0000256" key="8">
    <source>
        <dbReference type="ARBA" id="ARBA00023014"/>
    </source>
</evidence>
<keyword evidence="5" id="KW-0068">Autocatalytic cleavage</keyword>
<dbReference type="SMART" id="SM00306">
    <property type="entry name" value="HintN"/>
    <property type="match status" value="1"/>
</dbReference>
<feature type="domain" description="Uracil-DNA glycosylase-like" evidence="11">
    <location>
        <begin position="1"/>
        <end position="256"/>
    </location>
</feature>
<dbReference type="PANTHER" id="PTHR33693">
    <property type="entry name" value="TYPE-5 URACIL-DNA GLYCOSYLASE"/>
    <property type="match status" value="1"/>
</dbReference>
<dbReference type="Gene3D" id="3.10.28.10">
    <property type="entry name" value="Homing endonucleases"/>
    <property type="match status" value="2"/>
</dbReference>